<evidence type="ECO:0000313" key="2">
    <source>
        <dbReference type="EMBL" id="GJJ14975.1"/>
    </source>
</evidence>
<accession>A0AAV5AQ85</accession>
<evidence type="ECO:0000313" key="3">
    <source>
        <dbReference type="Proteomes" id="UP001050691"/>
    </source>
</evidence>
<gene>
    <name evidence="2" type="ORF">Clacol_009245</name>
</gene>
<comment type="caution">
    <text evidence="2">The sequence shown here is derived from an EMBL/GenBank/DDBJ whole genome shotgun (WGS) entry which is preliminary data.</text>
</comment>
<proteinExistence type="predicted"/>
<reference evidence="2" key="1">
    <citation type="submission" date="2021-10" db="EMBL/GenBank/DDBJ databases">
        <title>De novo Genome Assembly of Clathrus columnatus (Basidiomycota, Fungi) Using Illumina and Nanopore Sequence Data.</title>
        <authorList>
            <person name="Ogiso-Tanaka E."/>
            <person name="Itagaki H."/>
            <person name="Hosoya T."/>
            <person name="Hosaka K."/>
        </authorList>
    </citation>
    <scope>NUCLEOTIDE SEQUENCE</scope>
    <source>
        <strain evidence="2">MO-923</strain>
    </source>
</reference>
<dbReference type="AlphaFoldDB" id="A0AAV5AQ85"/>
<dbReference type="EMBL" id="BPWL01000010">
    <property type="protein sequence ID" value="GJJ14975.1"/>
    <property type="molecule type" value="Genomic_DNA"/>
</dbReference>
<feature type="compositionally biased region" description="Basic and acidic residues" evidence="1">
    <location>
        <begin position="333"/>
        <end position="344"/>
    </location>
</feature>
<keyword evidence="3" id="KW-1185">Reference proteome</keyword>
<sequence>MSEYTSISRVSHIPLVESGIATVHSTLSSTPIIRTPYAISLSVSNRLVPLVHSVCSHYPLSPFFYVGDRAANKTLDIAQGTWPYPFKTHPEQMWQDVRSVAKNVDQKFAPIVDTFSSVVNKISGNNVEAKKPNEDMYQFQRAFALLQVIKDDLVRSTDEQATIIKTIHSVLTRATEQSSAIMDVILSRGEDAASKTQVLGRSVLTELEKLPPLLTALTSNTSTTLRDTINSLHSTLYADETWTEKLPKVKDTLQHGIKDVIEDVINKIREVIDDLRSNASTSAPGSPDGRPAEKTGKTVKKTKNTRIVTNVNTGRTALNMADGAGYNAMNPKGSKDPRANENIIKREKHYQKTPFENENIAVAGSPSTRRH</sequence>
<feature type="region of interest" description="Disordered" evidence="1">
    <location>
        <begin position="276"/>
        <end position="304"/>
    </location>
</feature>
<evidence type="ECO:0000256" key="1">
    <source>
        <dbReference type="SAM" id="MobiDB-lite"/>
    </source>
</evidence>
<protein>
    <submittedName>
        <fullName evidence="2">Uncharacterized protein</fullName>
    </submittedName>
</protein>
<organism evidence="2 3">
    <name type="scientific">Clathrus columnatus</name>
    <dbReference type="NCBI Taxonomy" id="1419009"/>
    <lineage>
        <taxon>Eukaryota</taxon>
        <taxon>Fungi</taxon>
        <taxon>Dikarya</taxon>
        <taxon>Basidiomycota</taxon>
        <taxon>Agaricomycotina</taxon>
        <taxon>Agaricomycetes</taxon>
        <taxon>Phallomycetidae</taxon>
        <taxon>Phallales</taxon>
        <taxon>Clathraceae</taxon>
        <taxon>Clathrus</taxon>
    </lineage>
</organism>
<name>A0AAV5AQ85_9AGAM</name>
<feature type="region of interest" description="Disordered" evidence="1">
    <location>
        <begin position="322"/>
        <end position="344"/>
    </location>
</feature>
<dbReference type="Proteomes" id="UP001050691">
    <property type="component" value="Unassembled WGS sequence"/>
</dbReference>